<evidence type="ECO:0000313" key="2">
    <source>
        <dbReference type="Proteomes" id="UP000198906"/>
    </source>
</evidence>
<dbReference type="AlphaFoldDB" id="A0A1C6SPH9"/>
<evidence type="ECO:0000313" key="1">
    <source>
        <dbReference type="EMBL" id="SCL31410.1"/>
    </source>
</evidence>
<keyword evidence="2" id="KW-1185">Reference proteome</keyword>
<protein>
    <submittedName>
        <fullName evidence="1">Uncharacterized protein</fullName>
    </submittedName>
</protein>
<gene>
    <name evidence="1" type="ORF">GA0074694_5977</name>
</gene>
<sequence>MTEISFVVQGLPPAKNEAKSMLASGHVYADRVLALLRAAREAVGEGQKPLFPDGPLTLDVSLESPTEPPSDATNYLGGIADVLEAKQHRGALEHLGDLAFVALYGNDRQIQEVH</sequence>
<dbReference type="Proteomes" id="UP000198906">
    <property type="component" value="Unassembled WGS sequence"/>
</dbReference>
<proteinExistence type="predicted"/>
<reference evidence="2" key="1">
    <citation type="submission" date="2016-06" db="EMBL/GenBank/DDBJ databases">
        <authorList>
            <person name="Varghese N."/>
        </authorList>
    </citation>
    <scope>NUCLEOTIDE SEQUENCE [LARGE SCALE GENOMIC DNA]</scope>
    <source>
        <strain evidence="2">DSM 46123</strain>
    </source>
</reference>
<dbReference type="EMBL" id="FMHU01000002">
    <property type="protein sequence ID" value="SCL31410.1"/>
    <property type="molecule type" value="Genomic_DNA"/>
</dbReference>
<name>A0A1C6SPH9_9ACTN</name>
<accession>A0A1C6SPH9</accession>
<organism evidence="1 2">
    <name type="scientific">Micromonospora inyonensis</name>
    <dbReference type="NCBI Taxonomy" id="47866"/>
    <lineage>
        <taxon>Bacteria</taxon>
        <taxon>Bacillati</taxon>
        <taxon>Actinomycetota</taxon>
        <taxon>Actinomycetes</taxon>
        <taxon>Micromonosporales</taxon>
        <taxon>Micromonosporaceae</taxon>
        <taxon>Micromonospora</taxon>
    </lineage>
</organism>